<organism evidence="1 2">
    <name type="scientific">Streptomyces rubellomurinus (strain ATCC 31215)</name>
    <dbReference type="NCBI Taxonomy" id="359131"/>
    <lineage>
        <taxon>Bacteria</taxon>
        <taxon>Bacillati</taxon>
        <taxon>Actinomycetota</taxon>
        <taxon>Actinomycetes</taxon>
        <taxon>Kitasatosporales</taxon>
        <taxon>Streptomycetaceae</taxon>
        <taxon>Streptomyces</taxon>
    </lineage>
</organism>
<dbReference type="EMBL" id="JZKH01000001">
    <property type="protein sequence ID" value="KJS63772.1"/>
    <property type="molecule type" value="Genomic_DNA"/>
</dbReference>
<gene>
    <name evidence="1" type="ORF">VM95_00525</name>
</gene>
<proteinExistence type="predicted"/>
<dbReference type="OrthoDB" id="4269212at2"/>
<dbReference type="AlphaFoldDB" id="A0A0F2TPX2"/>
<keyword evidence="2" id="KW-1185">Reference proteome</keyword>
<protein>
    <submittedName>
        <fullName evidence="1">Uncharacterized protein</fullName>
    </submittedName>
</protein>
<sequence length="66" mass="6844">MSEDWTEAAVELNTGYTVLNADGEAISYVPSALVALQGGFAKLRVPGTDTVQVVSAPAVHLITLKG</sequence>
<name>A0A0F2TPX2_STRR3</name>
<reference evidence="1 2" key="1">
    <citation type="submission" date="2015-02" db="EMBL/GenBank/DDBJ databases">
        <authorList>
            <person name="Ju K.-S."/>
            <person name="Doroghazi J.R."/>
            <person name="Metcalf W."/>
        </authorList>
    </citation>
    <scope>NUCLEOTIDE SEQUENCE [LARGE SCALE GENOMIC DNA]</scope>
    <source>
        <strain evidence="1 2">ATCC 31215</strain>
    </source>
</reference>
<dbReference type="Proteomes" id="UP000033699">
    <property type="component" value="Unassembled WGS sequence"/>
</dbReference>
<dbReference type="PATRIC" id="fig|359131.3.peg.111"/>
<dbReference type="RefSeq" id="WP_045691900.1">
    <property type="nucleotide sequence ID" value="NZ_JZKH01000001.1"/>
</dbReference>
<evidence type="ECO:0000313" key="2">
    <source>
        <dbReference type="Proteomes" id="UP000033699"/>
    </source>
</evidence>
<comment type="caution">
    <text evidence="1">The sequence shown here is derived from an EMBL/GenBank/DDBJ whole genome shotgun (WGS) entry which is preliminary data.</text>
</comment>
<evidence type="ECO:0000313" key="1">
    <source>
        <dbReference type="EMBL" id="KJS63772.1"/>
    </source>
</evidence>
<accession>A0A0F2TPX2</accession>